<comment type="catalytic activity">
    <reaction evidence="11">
        <text>an N-acyl-L-alpha-aminoacyl-tRNA + H2O = an N-acyl-L-amino acid + a tRNA + H(+)</text>
        <dbReference type="Rhea" id="RHEA:54448"/>
        <dbReference type="Rhea" id="RHEA-COMP:10123"/>
        <dbReference type="Rhea" id="RHEA-COMP:13883"/>
        <dbReference type="ChEBI" id="CHEBI:15377"/>
        <dbReference type="ChEBI" id="CHEBI:15378"/>
        <dbReference type="ChEBI" id="CHEBI:59874"/>
        <dbReference type="ChEBI" id="CHEBI:78442"/>
        <dbReference type="ChEBI" id="CHEBI:138191"/>
        <dbReference type="EC" id="3.1.1.29"/>
    </reaction>
</comment>
<comment type="subcellular location">
    <subcellularLocation>
        <location evidence="1">Mitochondrion inner membrane</location>
        <topology evidence="1">Single-pass membrane protein</topology>
    </subcellularLocation>
</comment>
<dbReference type="EC" id="3.1.1.29" evidence="3"/>
<dbReference type="CDD" id="cd02430">
    <property type="entry name" value="PTH2"/>
    <property type="match status" value="1"/>
</dbReference>
<dbReference type="NCBIfam" id="TIGR00283">
    <property type="entry name" value="arch_pth2"/>
    <property type="match status" value="1"/>
</dbReference>
<dbReference type="Proteomes" id="UP000218231">
    <property type="component" value="Unassembled WGS sequence"/>
</dbReference>
<proteinExistence type="inferred from homology"/>
<dbReference type="OrthoDB" id="1733656at2759"/>
<feature type="transmembrane region" description="Helical" evidence="13">
    <location>
        <begin position="12"/>
        <end position="29"/>
    </location>
</feature>
<keyword evidence="7 13" id="KW-1133">Transmembrane helix</keyword>
<comment type="similarity">
    <text evidence="10">Belongs to the PTH2 family.</text>
</comment>
<evidence type="ECO:0000256" key="2">
    <source>
        <dbReference type="ARBA" id="ARBA00008370"/>
    </source>
</evidence>
<keyword evidence="5" id="KW-0999">Mitochondrion inner membrane</keyword>
<evidence type="ECO:0000256" key="1">
    <source>
        <dbReference type="ARBA" id="ARBA00004434"/>
    </source>
</evidence>
<keyword evidence="6" id="KW-0378">Hydrolase</keyword>
<evidence type="ECO:0000313" key="15">
    <source>
        <dbReference type="Proteomes" id="UP000218231"/>
    </source>
</evidence>
<dbReference type="AlphaFoldDB" id="A0A2A2L6F5"/>
<dbReference type="InterPro" id="IPR002833">
    <property type="entry name" value="PTH2"/>
</dbReference>
<evidence type="ECO:0000256" key="9">
    <source>
        <dbReference type="ARBA" id="ARBA00023136"/>
    </source>
</evidence>
<dbReference type="Pfam" id="PF01981">
    <property type="entry name" value="PTH2"/>
    <property type="match status" value="1"/>
</dbReference>
<dbReference type="Gene3D" id="3.40.1490.10">
    <property type="entry name" value="Bit1"/>
    <property type="match status" value="1"/>
</dbReference>
<dbReference type="STRING" id="2018661.A0A2A2L6F5"/>
<organism evidence="14 15">
    <name type="scientific">Diploscapter pachys</name>
    <dbReference type="NCBI Taxonomy" id="2018661"/>
    <lineage>
        <taxon>Eukaryota</taxon>
        <taxon>Metazoa</taxon>
        <taxon>Ecdysozoa</taxon>
        <taxon>Nematoda</taxon>
        <taxon>Chromadorea</taxon>
        <taxon>Rhabditida</taxon>
        <taxon>Rhabditina</taxon>
        <taxon>Rhabditomorpha</taxon>
        <taxon>Rhabditoidea</taxon>
        <taxon>Rhabditidae</taxon>
        <taxon>Diploscapter</taxon>
    </lineage>
</organism>
<evidence type="ECO:0000256" key="5">
    <source>
        <dbReference type="ARBA" id="ARBA00022792"/>
    </source>
</evidence>
<dbReference type="FunFam" id="3.40.1490.10:FF:000002">
    <property type="entry name" value="Peptidyl-tRNA hydrolase 2, mitochondrial"/>
    <property type="match status" value="1"/>
</dbReference>
<evidence type="ECO:0000256" key="7">
    <source>
        <dbReference type="ARBA" id="ARBA00022989"/>
    </source>
</evidence>
<name>A0A2A2L6F5_9BILA</name>
<dbReference type="GO" id="GO:0005743">
    <property type="term" value="C:mitochondrial inner membrane"/>
    <property type="evidence" value="ECO:0007669"/>
    <property type="project" value="UniProtKB-SubCell"/>
</dbReference>
<evidence type="ECO:0000256" key="6">
    <source>
        <dbReference type="ARBA" id="ARBA00022801"/>
    </source>
</evidence>
<evidence type="ECO:0000256" key="13">
    <source>
        <dbReference type="SAM" id="Phobius"/>
    </source>
</evidence>
<feature type="compositionally biased region" description="Acidic residues" evidence="12">
    <location>
        <begin position="152"/>
        <end position="164"/>
    </location>
</feature>
<dbReference type="PANTHER" id="PTHR12649:SF11">
    <property type="entry name" value="PEPTIDYL-TRNA HYDROLASE 2, MITOCHONDRIAL"/>
    <property type="match status" value="1"/>
</dbReference>
<dbReference type="InterPro" id="IPR023476">
    <property type="entry name" value="Pep_tRNA_hydro_II_dom_sf"/>
</dbReference>
<evidence type="ECO:0000256" key="12">
    <source>
        <dbReference type="SAM" id="MobiDB-lite"/>
    </source>
</evidence>
<feature type="region of interest" description="Disordered" evidence="12">
    <location>
        <begin position="81"/>
        <end position="171"/>
    </location>
</feature>
<sequence length="292" mass="32027">MPKSEWAFLRKGLPFVAIVLGGAYTIHFFQQVRYDFRQVQQQKDNLEEIRSSLEKGGVKVRKNVTLEQIYKEVAELDADSWENVRGPRDNEDNVQYKQASSSARNSRKKTTRQEEDSSTGTGTETAGTAATESGLDMGAYTSNLFSQGERYEESESESSSEDEAALARSPNNRGRSYKMVFVANTSLKMGAGKMAAQVGHATLGVYQQAMRSEAGREMVKHWTRVGQVKIVVKGESTEQLVELSKASNNAGVFSYLVADAGYTQIPAGSRTVLAVFGPVEQVDAITGGLKLL</sequence>
<dbReference type="GO" id="GO:0005829">
    <property type="term" value="C:cytosol"/>
    <property type="evidence" value="ECO:0007669"/>
    <property type="project" value="TreeGrafter"/>
</dbReference>
<feature type="compositionally biased region" description="Low complexity" evidence="12">
    <location>
        <begin position="118"/>
        <end position="134"/>
    </location>
</feature>
<reference evidence="14 15" key="1">
    <citation type="journal article" date="2017" name="Curr. Biol.">
        <title>Genome architecture and evolution of a unichromosomal asexual nematode.</title>
        <authorList>
            <person name="Fradin H."/>
            <person name="Zegar C."/>
            <person name="Gutwein M."/>
            <person name="Lucas J."/>
            <person name="Kovtun M."/>
            <person name="Corcoran D."/>
            <person name="Baugh L.R."/>
            <person name="Kiontke K."/>
            <person name="Gunsalus K."/>
            <person name="Fitch D.H."/>
            <person name="Piano F."/>
        </authorList>
    </citation>
    <scope>NUCLEOTIDE SEQUENCE [LARGE SCALE GENOMIC DNA]</scope>
    <source>
        <strain evidence="14">PF1309</strain>
    </source>
</reference>
<keyword evidence="9 13" id="KW-0472">Membrane</keyword>
<accession>A0A2A2L6F5</accession>
<comment type="similarity">
    <text evidence="2">Belongs to the COX16 family.</text>
</comment>
<dbReference type="EMBL" id="LIAE01007128">
    <property type="protein sequence ID" value="PAV81762.1"/>
    <property type="molecule type" value="Genomic_DNA"/>
</dbReference>
<evidence type="ECO:0000256" key="8">
    <source>
        <dbReference type="ARBA" id="ARBA00023128"/>
    </source>
</evidence>
<evidence type="ECO:0000256" key="10">
    <source>
        <dbReference type="ARBA" id="ARBA00038050"/>
    </source>
</evidence>
<evidence type="ECO:0000256" key="3">
    <source>
        <dbReference type="ARBA" id="ARBA00013260"/>
    </source>
</evidence>
<evidence type="ECO:0000256" key="11">
    <source>
        <dbReference type="ARBA" id="ARBA00048707"/>
    </source>
</evidence>
<dbReference type="GO" id="GO:0004045">
    <property type="term" value="F:peptidyl-tRNA hydrolase activity"/>
    <property type="evidence" value="ECO:0007669"/>
    <property type="project" value="UniProtKB-EC"/>
</dbReference>
<gene>
    <name evidence="14" type="ORF">WR25_17504</name>
</gene>
<evidence type="ECO:0000313" key="14">
    <source>
        <dbReference type="EMBL" id="PAV81762.1"/>
    </source>
</evidence>
<dbReference type="PANTHER" id="PTHR12649">
    <property type="entry name" value="PEPTIDYL-TRNA HYDROLASE 2"/>
    <property type="match status" value="1"/>
</dbReference>
<keyword evidence="15" id="KW-1185">Reference proteome</keyword>
<dbReference type="Pfam" id="PF14138">
    <property type="entry name" value="COX16"/>
    <property type="match status" value="1"/>
</dbReference>
<keyword evidence="8" id="KW-0496">Mitochondrion</keyword>
<feature type="compositionally biased region" description="Polar residues" evidence="12">
    <location>
        <begin position="93"/>
        <end position="104"/>
    </location>
</feature>
<evidence type="ECO:0000256" key="4">
    <source>
        <dbReference type="ARBA" id="ARBA00022692"/>
    </source>
</evidence>
<dbReference type="InterPro" id="IPR020164">
    <property type="entry name" value="Cyt_c_Oxase_assmbl_COX16"/>
</dbReference>
<protein>
    <recommendedName>
        <fullName evidence="3">peptidyl-tRNA hydrolase</fullName>
        <ecNumber evidence="3">3.1.1.29</ecNumber>
    </recommendedName>
</protein>
<dbReference type="SUPFAM" id="SSF102462">
    <property type="entry name" value="Peptidyl-tRNA hydrolase II"/>
    <property type="match status" value="1"/>
</dbReference>
<keyword evidence="4 13" id="KW-0812">Transmembrane</keyword>
<comment type="caution">
    <text evidence="14">The sequence shown here is derived from an EMBL/GenBank/DDBJ whole genome shotgun (WGS) entry which is preliminary data.</text>
</comment>